<dbReference type="InterPro" id="IPR013196">
    <property type="entry name" value="HTH_11"/>
</dbReference>
<dbReference type="Pfam" id="PF13280">
    <property type="entry name" value="WYL"/>
    <property type="match status" value="1"/>
</dbReference>
<dbReference type="InterPro" id="IPR036388">
    <property type="entry name" value="WH-like_DNA-bd_sf"/>
</dbReference>
<dbReference type="Pfam" id="PF08279">
    <property type="entry name" value="HTH_11"/>
    <property type="match status" value="1"/>
</dbReference>
<dbReference type="PANTHER" id="PTHR34580:SF3">
    <property type="entry name" value="PROTEIN PAFB"/>
    <property type="match status" value="1"/>
</dbReference>
<sequence>MADTSARMLRLLSLLQTGRSWPGADLAAALEVSPRSLRRDIDRLRGLGYAVESLRGPGGHYRLAAGRAVPPLLLEDDEVVAAALGLRIVAAGLGGVEGVEESAERALARLGRVLPSRLARRAKAMASAVEPEQRVWPGVRTRVLTDLGEAVADGHWVRMLHRGGDGRELRRKVDPYRLVLSGRRWYLFAWDRERDDWRTFRLDRITGVTPTRAPFTRRELPGEPLAEHLERGFGAGRARHTVSVLFDASAGEVAARISRIDGDLEAVGPDRARYTARVDSHEWLAVVLALTGLPFTVEGSPEFARRTAALADRLHRSVDTTG</sequence>
<feature type="domain" description="HTH deoR-type" evidence="3">
    <location>
        <begin position="4"/>
        <end position="62"/>
    </location>
</feature>
<name>A0A7X6M934_9ACTN</name>
<dbReference type="InterPro" id="IPR036390">
    <property type="entry name" value="WH_DNA-bd_sf"/>
</dbReference>
<keyword evidence="2" id="KW-0804">Transcription</keyword>
<evidence type="ECO:0000256" key="2">
    <source>
        <dbReference type="ARBA" id="ARBA00023163"/>
    </source>
</evidence>
<keyword evidence="1" id="KW-0805">Transcription regulation</keyword>
<organism evidence="4 5">
    <name type="scientific">Nocardiopsis alborubida</name>
    <dbReference type="NCBI Taxonomy" id="146802"/>
    <lineage>
        <taxon>Bacteria</taxon>
        <taxon>Bacillati</taxon>
        <taxon>Actinomycetota</taxon>
        <taxon>Actinomycetes</taxon>
        <taxon>Streptosporangiales</taxon>
        <taxon>Nocardiopsidaceae</taxon>
        <taxon>Nocardiopsis</taxon>
    </lineage>
</organism>
<reference evidence="4 5" key="1">
    <citation type="submission" date="2020-04" db="EMBL/GenBank/DDBJ databases">
        <title>MicrobeNet Type strains.</title>
        <authorList>
            <person name="Nicholson A.C."/>
        </authorList>
    </citation>
    <scope>NUCLEOTIDE SEQUENCE [LARGE SCALE GENOMIC DNA]</scope>
    <source>
        <strain evidence="4 5">ATCC 23612</strain>
    </source>
</reference>
<dbReference type="Gene3D" id="1.10.10.10">
    <property type="entry name" value="Winged helix-like DNA-binding domain superfamily/Winged helix DNA-binding domain"/>
    <property type="match status" value="1"/>
</dbReference>
<dbReference type="PROSITE" id="PS52050">
    <property type="entry name" value="WYL"/>
    <property type="match status" value="1"/>
</dbReference>
<dbReference type="RefSeq" id="WP_061082084.1">
    <property type="nucleotide sequence ID" value="NZ_JAAXPG010000003.1"/>
</dbReference>
<dbReference type="InterPro" id="IPR001034">
    <property type="entry name" value="DeoR_HTH"/>
</dbReference>
<evidence type="ECO:0000259" key="3">
    <source>
        <dbReference type="PROSITE" id="PS51000"/>
    </source>
</evidence>
<dbReference type="PROSITE" id="PS51000">
    <property type="entry name" value="HTH_DEOR_2"/>
    <property type="match status" value="1"/>
</dbReference>
<gene>
    <name evidence="4" type="ORF">HGB44_04760</name>
</gene>
<keyword evidence="5" id="KW-1185">Reference proteome</keyword>
<evidence type="ECO:0000313" key="5">
    <source>
        <dbReference type="Proteomes" id="UP000553209"/>
    </source>
</evidence>
<proteinExistence type="predicted"/>
<dbReference type="InterPro" id="IPR051534">
    <property type="entry name" value="CBASS_pafABC_assoc_protein"/>
</dbReference>
<dbReference type="InterPro" id="IPR026881">
    <property type="entry name" value="WYL_dom"/>
</dbReference>
<dbReference type="SUPFAM" id="SSF46785">
    <property type="entry name" value="Winged helix' DNA-binding domain"/>
    <property type="match status" value="1"/>
</dbReference>
<dbReference type="InterPro" id="IPR028349">
    <property type="entry name" value="PafC-like"/>
</dbReference>
<dbReference type="EMBL" id="JAAXPG010000003">
    <property type="protein sequence ID" value="NKY96993.1"/>
    <property type="molecule type" value="Genomic_DNA"/>
</dbReference>
<dbReference type="PIRSF" id="PIRSF016838">
    <property type="entry name" value="PafC"/>
    <property type="match status" value="1"/>
</dbReference>
<evidence type="ECO:0000256" key="1">
    <source>
        <dbReference type="ARBA" id="ARBA00023015"/>
    </source>
</evidence>
<dbReference type="PANTHER" id="PTHR34580">
    <property type="match status" value="1"/>
</dbReference>
<evidence type="ECO:0000313" key="4">
    <source>
        <dbReference type="EMBL" id="NKY96993.1"/>
    </source>
</evidence>
<comment type="caution">
    <text evidence="4">The sequence shown here is derived from an EMBL/GenBank/DDBJ whole genome shotgun (WGS) entry which is preliminary data.</text>
</comment>
<accession>A0A7X6M934</accession>
<dbReference type="GO" id="GO:0003700">
    <property type="term" value="F:DNA-binding transcription factor activity"/>
    <property type="evidence" value="ECO:0007669"/>
    <property type="project" value="InterPro"/>
</dbReference>
<dbReference type="AlphaFoldDB" id="A0A7X6M934"/>
<protein>
    <submittedName>
        <fullName evidence="4">Transcriptional regulator</fullName>
    </submittedName>
</protein>
<dbReference type="Proteomes" id="UP000553209">
    <property type="component" value="Unassembled WGS sequence"/>
</dbReference>